<feature type="domain" description="Glycosyl transferase family 1" evidence="2">
    <location>
        <begin position="187"/>
        <end position="321"/>
    </location>
</feature>
<dbReference type="AlphaFoldDB" id="A0A1G8HA48"/>
<evidence type="ECO:0000313" key="4">
    <source>
        <dbReference type="EMBL" id="SDI03495.1"/>
    </source>
</evidence>
<evidence type="ECO:0000313" key="5">
    <source>
        <dbReference type="Proteomes" id="UP000198607"/>
    </source>
</evidence>
<dbReference type="CDD" id="cd03809">
    <property type="entry name" value="GT4_MtfB-like"/>
    <property type="match status" value="1"/>
</dbReference>
<dbReference type="GO" id="GO:0009103">
    <property type="term" value="P:lipopolysaccharide biosynthetic process"/>
    <property type="evidence" value="ECO:0007669"/>
    <property type="project" value="TreeGrafter"/>
</dbReference>
<dbReference type="RefSeq" id="WP_091938468.1">
    <property type="nucleotide sequence ID" value="NZ_FNCY01000012.1"/>
</dbReference>
<feature type="domain" description="Glycosyltransferase subfamily 4-like N-terminal" evidence="3">
    <location>
        <begin position="20"/>
        <end position="168"/>
    </location>
</feature>
<dbReference type="Pfam" id="PF00534">
    <property type="entry name" value="Glycos_transf_1"/>
    <property type="match status" value="1"/>
</dbReference>
<dbReference type="GO" id="GO:0016757">
    <property type="term" value="F:glycosyltransferase activity"/>
    <property type="evidence" value="ECO:0007669"/>
    <property type="project" value="InterPro"/>
</dbReference>
<evidence type="ECO:0000259" key="2">
    <source>
        <dbReference type="Pfam" id="PF00534"/>
    </source>
</evidence>
<name>A0A1G8HA48_9RHOO</name>
<keyword evidence="5" id="KW-1185">Reference proteome</keyword>
<dbReference type="SUPFAM" id="SSF53756">
    <property type="entry name" value="UDP-Glycosyltransferase/glycogen phosphorylase"/>
    <property type="match status" value="1"/>
</dbReference>
<dbReference type="PANTHER" id="PTHR46401">
    <property type="entry name" value="GLYCOSYLTRANSFERASE WBBK-RELATED"/>
    <property type="match status" value="1"/>
</dbReference>
<dbReference type="PANTHER" id="PTHR46401:SF2">
    <property type="entry name" value="GLYCOSYLTRANSFERASE WBBK-RELATED"/>
    <property type="match status" value="1"/>
</dbReference>
<dbReference type="InterPro" id="IPR028098">
    <property type="entry name" value="Glyco_trans_4-like_N"/>
</dbReference>
<dbReference type="STRING" id="83767.SAMN05660652_02737"/>
<dbReference type="Pfam" id="PF13439">
    <property type="entry name" value="Glyco_transf_4"/>
    <property type="match status" value="1"/>
</dbReference>
<keyword evidence="1 4" id="KW-0808">Transferase</keyword>
<dbReference type="Proteomes" id="UP000198607">
    <property type="component" value="Unassembled WGS sequence"/>
</dbReference>
<evidence type="ECO:0000256" key="1">
    <source>
        <dbReference type="ARBA" id="ARBA00022679"/>
    </source>
</evidence>
<dbReference type="EMBL" id="FNCY01000012">
    <property type="protein sequence ID" value="SDI03495.1"/>
    <property type="molecule type" value="Genomic_DNA"/>
</dbReference>
<protein>
    <submittedName>
        <fullName evidence="4">Glycosyl transferases group 1</fullName>
    </submittedName>
</protein>
<dbReference type="Gene3D" id="3.40.50.2000">
    <property type="entry name" value="Glycogen Phosphorylase B"/>
    <property type="match status" value="2"/>
</dbReference>
<proteinExistence type="predicted"/>
<gene>
    <name evidence="4" type="ORF">SAMN05660652_02737</name>
</gene>
<dbReference type="OrthoDB" id="433681at2"/>
<accession>A0A1G8HA48</accession>
<evidence type="ECO:0000259" key="3">
    <source>
        <dbReference type="Pfam" id="PF13439"/>
    </source>
</evidence>
<sequence length="365" mass="40267">MNAQVKTILLDAVFFQYNRSGIARVWRSLLKEWGQSGFPARLVVLDRMGTAPRILGISYRVIPAHSYANAEQECAMLQKICDEENASLFVSTYYTHPITTPSVFMAYDMIPEVVNWDIQGSPVWREKHAGIRHASSFIAISENTARDLCRFFPAIRPEQVAIAHCGVDFRAPDANAIEAFKARRGITRPYFLLVGSRAAYKNGELFFRAFSLLGDNRKDYAIVCTGPWASLEPEYAAYVGEANVHMIEVDDDELQCAYAGAAVLAYPSIYEGFGMPITEAMACACPVITCPTGSIPEVAGDAVIYVEPHDVMAMAKALLQVQNPTMRAVLIAKGLLCASRYSWERMAEEVKAALLNDLEVGAISA</sequence>
<organism evidence="4 5">
    <name type="scientific">Propionivibrio dicarboxylicus</name>
    <dbReference type="NCBI Taxonomy" id="83767"/>
    <lineage>
        <taxon>Bacteria</taxon>
        <taxon>Pseudomonadati</taxon>
        <taxon>Pseudomonadota</taxon>
        <taxon>Betaproteobacteria</taxon>
        <taxon>Rhodocyclales</taxon>
        <taxon>Rhodocyclaceae</taxon>
        <taxon>Propionivibrio</taxon>
    </lineage>
</organism>
<dbReference type="InterPro" id="IPR001296">
    <property type="entry name" value="Glyco_trans_1"/>
</dbReference>
<reference evidence="4 5" key="1">
    <citation type="submission" date="2016-10" db="EMBL/GenBank/DDBJ databases">
        <authorList>
            <person name="de Groot N.N."/>
        </authorList>
    </citation>
    <scope>NUCLEOTIDE SEQUENCE [LARGE SCALE GENOMIC DNA]</scope>
    <source>
        <strain evidence="4 5">DSM 5885</strain>
    </source>
</reference>